<proteinExistence type="predicted"/>
<evidence type="ECO:0000313" key="2">
    <source>
        <dbReference type="EMBL" id="CAG5105362.1"/>
    </source>
</evidence>
<reference evidence="2 3" key="1">
    <citation type="submission" date="2021-04" db="EMBL/GenBank/DDBJ databases">
        <authorList>
            <person name="Bliznina A."/>
        </authorList>
    </citation>
    <scope>NUCLEOTIDE SEQUENCE [LARGE SCALE GENOMIC DNA]</scope>
</reference>
<accession>A0ABN7SU43</accession>
<keyword evidence="3" id="KW-1185">Reference proteome</keyword>
<dbReference type="Proteomes" id="UP001158576">
    <property type="component" value="Chromosome 1"/>
</dbReference>
<organism evidence="2 3">
    <name type="scientific">Oikopleura dioica</name>
    <name type="common">Tunicate</name>
    <dbReference type="NCBI Taxonomy" id="34765"/>
    <lineage>
        <taxon>Eukaryota</taxon>
        <taxon>Metazoa</taxon>
        <taxon>Chordata</taxon>
        <taxon>Tunicata</taxon>
        <taxon>Appendicularia</taxon>
        <taxon>Copelata</taxon>
        <taxon>Oikopleuridae</taxon>
        <taxon>Oikopleura</taxon>
    </lineage>
</organism>
<dbReference type="EMBL" id="OU015566">
    <property type="protein sequence ID" value="CAG5105362.1"/>
    <property type="molecule type" value="Genomic_DNA"/>
</dbReference>
<evidence type="ECO:0000313" key="3">
    <source>
        <dbReference type="Proteomes" id="UP001158576"/>
    </source>
</evidence>
<sequence>MVKKCNPGKNEFRPLTFAEYAKYHKILGHEKASRMVVMPHGPMEIPFPDEKTHKIFLDQLDYAACDCCCSLCPHSSDEDEYDDGQETAKETAEKEEKPLDFNIFYSCFQYFYKNKTD</sequence>
<name>A0ABN7SU43_OIKDI</name>
<evidence type="ECO:0000256" key="1">
    <source>
        <dbReference type="SAM" id="MobiDB-lite"/>
    </source>
</evidence>
<gene>
    <name evidence="2" type="ORF">OKIOD_LOCUS10828</name>
</gene>
<protein>
    <submittedName>
        <fullName evidence="2">Oidioi.mRNA.OKI2018_I69.chr1.g2063.t1.cds</fullName>
    </submittedName>
</protein>
<feature type="region of interest" description="Disordered" evidence="1">
    <location>
        <begin position="75"/>
        <end position="94"/>
    </location>
</feature>